<keyword evidence="1" id="KW-1133">Transmembrane helix</keyword>
<name>A0AB33CPX3_XANCI</name>
<feature type="transmembrane region" description="Helical" evidence="1">
    <location>
        <begin position="12"/>
        <end position="34"/>
    </location>
</feature>
<dbReference type="EMBL" id="CP022264">
    <property type="protein sequence ID" value="ASK94748.1"/>
    <property type="molecule type" value="Genomic_DNA"/>
</dbReference>
<gene>
    <name evidence="2" type="ORF">XcvCFBP7111P_25145</name>
</gene>
<proteinExistence type="predicted"/>
<dbReference type="AlphaFoldDB" id="A0AB33CPX3"/>
<evidence type="ECO:0000313" key="2">
    <source>
        <dbReference type="EMBL" id="ASK94748.1"/>
    </source>
</evidence>
<reference evidence="2 3" key="1">
    <citation type="submission" date="2017-06" db="EMBL/GenBank/DDBJ databases">
        <title>First complete genome sequences of Xanthomonas citri pv. vignicola strains CFBP 7111, CFBP 7112 and CFBP 7113 using long-read technology.</title>
        <authorList>
            <person name="Ruh M."/>
            <person name="Briand M."/>
            <person name="Bonneau S."/>
            <person name="Jacques M.A."/>
            <person name="Chen N.W.G."/>
        </authorList>
    </citation>
    <scope>NUCLEOTIDE SEQUENCE [LARGE SCALE GENOMIC DNA]</scope>
    <source>
        <strain evidence="2 3">CFBP7111</strain>
        <plasmid evidence="3">pla</plasmid>
    </source>
</reference>
<keyword evidence="1" id="KW-0812">Transmembrane</keyword>
<keyword evidence="2" id="KW-0614">Plasmid</keyword>
<accession>A0AB33CPX3</accession>
<dbReference type="Proteomes" id="UP000198357">
    <property type="component" value="Plasmid plA"/>
</dbReference>
<evidence type="ECO:0000256" key="1">
    <source>
        <dbReference type="SAM" id="Phobius"/>
    </source>
</evidence>
<protein>
    <submittedName>
        <fullName evidence="2">IcmT-like type IV secretion system protein</fullName>
    </submittedName>
</protein>
<sequence>MMSGPADWRNTSLMAKFLIFDARACIPFVILIYSPSLTKLGTAFALFVFFSVLSYYKYTLVVLVRRLRCRLAGPVRAGVAWWHRPQRRLYRHR</sequence>
<geneLocation type="plasmid" evidence="3">
    <name>pla</name>
</geneLocation>
<organism evidence="2 3">
    <name type="scientific">Xanthomonas citri pv. vignicola</name>
    <dbReference type="NCBI Taxonomy" id="473426"/>
    <lineage>
        <taxon>Bacteria</taxon>
        <taxon>Pseudomonadati</taxon>
        <taxon>Pseudomonadota</taxon>
        <taxon>Gammaproteobacteria</taxon>
        <taxon>Lysobacterales</taxon>
        <taxon>Lysobacteraceae</taxon>
        <taxon>Xanthomonas</taxon>
    </lineage>
</organism>
<keyword evidence="1" id="KW-0472">Membrane</keyword>
<feature type="transmembrane region" description="Helical" evidence="1">
    <location>
        <begin position="40"/>
        <end position="58"/>
    </location>
</feature>
<dbReference type="InterPro" id="IPR047756">
    <property type="entry name" value="IcmT-like"/>
</dbReference>
<dbReference type="NCBIfam" id="NF038220">
    <property type="entry name" value="IcmT_TraK"/>
    <property type="match status" value="1"/>
</dbReference>
<evidence type="ECO:0000313" key="3">
    <source>
        <dbReference type="Proteomes" id="UP000198357"/>
    </source>
</evidence>